<keyword evidence="8" id="KW-1185">Reference proteome</keyword>
<dbReference type="InterPro" id="IPR050080">
    <property type="entry name" value="RNase_PH"/>
</dbReference>
<comment type="similarity">
    <text evidence="2">Belongs to the RNase PH family.</text>
</comment>
<comment type="caution">
    <text evidence="7">The sequence shown here is derived from an EMBL/GenBank/DDBJ whole genome shotgun (WGS) entry which is preliminary data.</text>
</comment>
<dbReference type="GO" id="GO:0006364">
    <property type="term" value="P:rRNA processing"/>
    <property type="evidence" value="ECO:0007669"/>
    <property type="project" value="UniProtKB-KW"/>
</dbReference>
<comment type="subcellular location">
    <subcellularLocation>
        <location evidence="1">Nucleus</location>
    </subcellularLocation>
</comment>
<evidence type="ECO:0000313" key="7">
    <source>
        <dbReference type="EMBL" id="TNV71984.1"/>
    </source>
</evidence>
<evidence type="ECO:0000256" key="2">
    <source>
        <dbReference type="ARBA" id="ARBA00006678"/>
    </source>
</evidence>
<dbReference type="InterPro" id="IPR001247">
    <property type="entry name" value="ExoRNase_PH_dom1"/>
</dbReference>
<protein>
    <recommendedName>
        <fullName evidence="6">Exoribonuclease phosphorolytic domain-containing protein</fullName>
    </recommendedName>
</protein>
<dbReference type="OrthoDB" id="27298at2759"/>
<gene>
    <name evidence="7" type="ORF">FGO68_gene6755</name>
</gene>
<evidence type="ECO:0000259" key="6">
    <source>
        <dbReference type="Pfam" id="PF01138"/>
    </source>
</evidence>
<dbReference type="GO" id="GO:0016075">
    <property type="term" value="P:rRNA catabolic process"/>
    <property type="evidence" value="ECO:0007669"/>
    <property type="project" value="TreeGrafter"/>
</dbReference>
<keyword evidence="4" id="KW-0271">Exosome</keyword>
<dbReference type="AlphaFoldDB" id="A0A8J8NC53"/>
<evidence type="ECO:0000256" key="5">
    <source>
        <dbReference type="ARBA" id="ARBA00023242"/>
    </source>
</evidence>
<reference evidence="7" key="1">
    <citation type="submission" date="2019-06" db="EMBL/GenBank/DDBJ databases">
        <authorList>
            <person name="Zheng W."/>
        </authorList>
    </citation>
    <scope>NUCLEOTIDE SEQUENCE</scope>
    <source>
        <strain evidence="7">QDHG01</strain>
    </source>
</reference>
<feature type="domain" description="Exoribonuclease phosphorolytic" evidence="6">
    <location>
        <begin position="13"/>
        <end position="117"/>
    </location>
</feature>
<dbReference type="GO" id="GO:0000176">
    <property type="term" value="C:nuclear exosome (RNase complex)"/>
    <property type="evidence" value="ECO:0007669"/>
    <property type="project" value="TreeGrafter"/>
</dbReference>
<evidence type="ECO:0000256" key="4">
    <source>
        <dbReference type="ARBA" id="ARBA00022835"/>
    </source>
</evidence>
<dbReference type="Proteomes" id="UP000785679">
    <property type="component" value="Unassembled WGS sequence"/>
</dbReference>
<dbReference type="GO" id="GO:0005730">
    <property type="term" value="C:nucleolus"/>
    <property type="evidence" value="ECO:0007669"/>
    <property type="project" value="TreeGrafter"/>
</dbReference>
<dbReference type="InterPro" id="IPR020568">
    <property type="entry name" value="Ribosomal_Su5_D2-typ_SF"/>
</dbReference>
<dbReference type="PANTHER" id="PTHR11953">
    <property type="entry name" value="EXOSOME COMPLEX COMPONENT"/>
    <property type="match status" value="1"/>
</dbReference>
<dbReference type="GO" id="GO:0034475">
    <property type="term" value="P:U4 snRNA 3'-end processing"/>
    <property type="evidence" value="ECO:0007669"/>
    <property type="project" value="TreeGrafter"/>
</dbReference>
<dbReference type="InterPro" id="IPR027408">
    <property type="entry name" value="PNPase/RNase_PH_dom_sf"/>
</dbReference>
<dbReference type="GO" id="GO:0003723">
    <property type="term" value="F:RNA binding"/>
    <property type="evidence" value="ECO:0007669"/>
    <property type="project" value="TreeGrafter"/>
</dbReference>
<evidence type="ECO:0000256" key="3">
    <source>
        <dbReference type="ARBA" id="ARBA00022552"/>
    </source>
</evidence>
<sequence length="216" mass="23712">MNSTLQLSFSYCHGENQVIAALYGPSEAKGFKSDAAKAVVELTIKDVTTKDQSIGGPYTQETLRSELKSILEQVISLNSYPKTLFHFQLFIVQKESEAQLFATCANALFTAINQAGVKCKAAPVTAQTVAVRVSDMTDDEDINIEILETPRSSTLAGYTLLDLVVHQHKDLLYIKSSNDSLDFTSTLLGNEKSLTQFGNMIEKRSLELFATMTTAL</sequence>
<dbReference type="Pfam" id="PF01138">
    <property type="entry name" value="RNase_PH"/>
    <property type="match status" value="1"/>
</dbReference>
<keyword evidence="3" id="KW-0698">rRNA processing</keyword>
<evidence type="ECO:0000256" key="1">
    <source>
        <dbReference type="ARBA" id="ARBA00004123"/>
    </source>
</evidence>
<dbReference type="PANTHER" id="PTHR11953:SF1">
    <property type="entry name" value="EXOSOME COMPLEX COMPONENT RRP46"/>
    <property type="match status" value="1"/>
</dbReference>
<name>A0A8J8NC53_HALGN</name>
<accession>A0A8J8NC53</accession>
<evidence type="ECO:0000313" key="8">
    <source>
        <dbReference type="Proteomes" id="UP000785679"/>
    </source>
</evidence>
<dbReference type="GO" id="GO:0000177">
    <property type="term" value="C:cytoplasmic exosome (RNase complex)"/>
    <property type="evidence" value="ECO:0007669"/>
    <property type="project" value="TreeGrafter"/>
</dbReference>
<proteinExistence type="inferred from homology"/>
<dbReference type="EMBL" id="RRYP01025141">
    <property type="protein sequence ID" value="TNV71984.1"/>
    <property type="molecule type" value="Genomic_DNA"/>
</dbReference>
<dbReference type="Gene3D" id="3.30.230.70">
    <property type="entry name" value="GHMP Kinase, N-terminal domain"/>
    <property type="match status" value="1"/>
</dbReference>
<organism evidence="7 8">
    <name type="scientific">Halteria grandinella</name>
    <dbReference type="NCBI Taxonomy" id="5974"/>
    <lineage>
        <taxon>Eukaryota</taxon>
        <taxon>Sar</taxon>
        <taxon>Alveolata</taxon>
        <taxon>Ciliophora</taxon>
        <taxon>Intramacronucleata</taxon>
        <taxon>Spirotrichea</taxon>
        <taxon>Stichotrichia</taxon>
        <taxon>Sporadotrichida</taxon>
        <taxon>Halteriidae</taxon>
        <taxon>Halteria</taxon>
    </lineage>
</organism>
<dbReference type="SUPFAM" id="SSF54211">
    <property type="entry name" value="Ribosomal protein S5 domain 2-like"/>
    <property type="match status" value="1"/>
</dbReference>
<dbReference type="GO" id="GO:0071051">
    <property type="term" value="P:poly(A)-dependent snoRNA 3'-end processing"/>
    <property type="evidence" value="ECO:0007669"/>
    <property type="project" value="TreeGrafter"/>
</dbReference>
<keyword evidence="5" id="KW-0539">Nucleus</keyword>
<dbReference type="GO" id="GO:0071028">
    <property type="term" value="P:nuclear mRNA surveillance"/>
    <property type="evidence" value="ECO:0007669"/>
    <property type="project" value="TreeGrafter"/>
</dbReference>